<dbReference type="AlphaFoldDB" id="A0A317ZJQ4"/>
<name>A0A317ZJQ4_9BACT</name>
<gene>
    <name evidence="1" type="ORF">DDZ13_08905</name>
</gene>
<sequence length="69" mass="7759">MVIFGISIGHASETKTKENVARNQLEAYMLAYVIDQHVLRSEENKSKAVLVGLGDYLDEKLKSPEKKSH</sequence>
<dbReference type="InParanoid" id="A0A317ZJQ4"/>
<protein>
    <submittedName>
        <fullName evidence="1">Uncharacterized protein</fullName>
    </submittedName>
</protein>
<keyword evidence="2" id="KW-1185">Reference proteome</keyword>
<evidence type="ECO:0000313" key="1">
    <source>
        <dbReference type="EMBL" id="PXA04148.1"/>
    </source>
</evidence>
<reference evidence="1 2" key="1">
    <citation type="submission" date="2018-05" db="EMBL/GenBank/DDBJ databases">
        <title>Coraliomargarita sinensis sp. nov., isolated from a marine solar saltern.</title>
        <authorList>
            <person name="Zhou L.Y."/>
        </authorList>
    </citation>
    <scope>NUCLEOTIDE SEQUENCE [LARGE SCALE GENOMIC DNA]</scope>
    <source>
        <strain evidence="1 2">WN38</strain>
    </source>
</reference>
<proteinExistence type="predicted"/>
<dbReference type="Proteomes" id="UP000247099">
    <property type="component" value="Unassembled WGS sequence"/>
</dbReference>
<evidence type="ECO:0000313" key="2">
    <source>
        <dbReference type="Proteomes" id="UP000247099"/>
    </source>
</evidence>
<organism evidence="1 2">
    <name type="scientific">Coraliomargarita sinensis</name>
    <dbReference type="NCBI Taxonomy" id="2174842"/>
    <lineage>
        <taxon>Bacteria</taxon>
        <taxon>Pseudomonadati</taxon>
        <taxon>Verrucomicrobiota</taxon>
        <taxon>Opitutia</taxon>
        <taxon>Puniceicoccales</taxon>
        <taxon>Coraliomargaritaceae</taxon>
        <taxon>Coraliomargarita</taxon>
    </lineage>
</organism>
<accession>A0A317ZJQ4</accession>
<comment type="caution">
    <text evidence="1">The sequence shown here is derived from an EMBL/GenBank/DDBJ whole genome shotgun (WGS) entry which is preliminary data.</text>
</comment>
<dbReference type="EMBL" id="QHJQ01000005">
    <property type="protein sequence ID" value="PXA04148.1"/>
    <property type="molecule type" value="Genomic_DNA"/>
</dbReference>